<evidence type="ECO:0000313" key="8">
    <source>
        <dbReference type="Proteomes" id="UP001223390"/>
    </source>
</evidence>
<evidence type="ECO:0000256" key="1">
    <source>
        <dbReference type="ARBA" id="ARBA00001933"/>
    </source>
</evidence>
<dbReference type="Pfam" id="PF01041">
    <property type="entry name" value="DegT_DnrJ_EryC1"/>
    <property type="match status" value="1"/>
</dbReference>
<dbReference type="Gene3D" id="3.40.640.10">
    <property type="entry name" value="Type I PLP-dependent aspartate aminotransferase-like (Major domain)"/>
    <property type="match status" value="1"/>
</dbReference>
<comment type="cofactor">
    <cofactor evidence="1">
        <name>pyridoxal 5'-phosphate</name>
        <dbReference type="ChEBI" id="CHEBI:597326"/>
    </cofactor>
</comment>
<dbReference type="InterPro" id="IPR015422">
    <property type="entry name" value="PyrdxlP-dep_Trfase_small"/>
</dbReference>
<dbReference type="EMBL" id="JASITI010000006">
    <property type="protein sequence ID" value="MDK9495377.1"/>
    <property type="molecule type" value="Genomic_DNA"/>
</dbReference>
<dbReference type="PIRSF" id="PIRSF000390">
    <property type="entry name" value="PLP_StrS"/>
    <property type="match status" value="1"/>
</dbReference>
<evidence type="ECO:0000313" key="7">
    <source>
        <dbReference type="EMBL" id="MDK9495377.1"/>
    </source>
</evidence>
<accession>A0ABT7GP55</accession>
<comment type="caution">
    <text evidence="7">The sequence shown here is derived from an EMBL/GenBank/DDBJ whole genome shotgun (WGS) entry which is preliminary data.</text>
</comment>
<proteinExistence type="inferred from homology"/>
<name>A0ABT7GP55_9ACTN</name>
<evidence type="ECO:0000256" key="5">
    <source>
        <dbReference type="ARBA" id="ARBA00038398"/>
    </source>
</evidence>
<dbReference type="InterPro" id="IPR015421">
    <property type="entry name" value="PyrdxlP-dep_Trfase_major"/>
</dbReference>
<keyword evidence="8" id="KW-1185">Reference proteome</keyword>
<sequence>MINLFQPQVGAEELDAVAGVFHDRRLGNGRRTRAFEEAFAEHLGIPADHVVFTSSGTTALHLAVETLDLREGDEVVLPSIVLPATAEAVAGRGGRPVFCDVDRRSLNPSLEDIEAVLTERTRAVLLLHYGGRTGDVVRIAARCRELGVLLIEDGACSVASSVGGVPAGTFGDLAVWSFDPGRVIVTGDGGMVYAKDPERAARTRLLAQRGLVRATSFGHAAVDSAAGRTPPPEYGRGIVGNDLTAAIGQVQLRRLPEMVERRTRIAERYDRELAGTEGLLTPPPLPEGQETTHCLYWVQLDPAIKDKVVGDLLAEEIDTTSHYAPLHRFGPPHGGEHAAPRLPACDWAVDRTVRLPLHPGLSDEDVAAVIGSLRRAVRTRLAEAGSEEGLTVKDTP</sequence>
<keyword evidence="3" id="KW-0808">Transferase</keyword>
<dbReference type="PANTHER" id="PTHR30244:SF34">
    <property type="entry name" value="DTDP-4-AMINO-4,6-DIDEOXYGALACTOSE TRANSAMINASE"/>
    <property type="match status" value="1"/>
</dbReference>
<gene>
    <name evidence="7" type="ORF">QEZ40_006024</name>
</gene>
<dbReference type="CDD" id="cd00616">
    <property type="entry name" value="AHBA_syn"/>
    <property type="match status" value="1"/>
</dbReference>
<dbReference type="Gene3D" id="3.90.1150.10">
    <property type="entry name" value="Aspartate Aminotransferase, domain 1"/>
    <property type="match status" value="1"/>
</dbReference>
<dbReference type="PANTHER" id="PTHR30244">
    <property type="entry name" value="TRANSAMINASE"/>
    <property type="match status" value="1"/>
</dbReference>
<dbReference type="SUPFAM" id="SSF53383">
    <property type="entry name" value="PLP-dependent transferases"/>
    <property type="match status" value="1"/>
</dbReference>
<evidence type="ECO:0000256" key="4">
    <source>
        <dbReference type="ARBA" id="ARBA00022898"/>
    </source>
</evidence>
<dbReference type="InterPro" id="IPR000653">
    <property type="entry name" value="DegT/StrS_aminotransferase"/>
</dbReference>
<dbReference type="Proteomes" id="UP001223390">
    <property type="component" value="Unassembled WGS sequence"/>
</dbReference>
<keyword evidence="4 6" id="KW-0663">Pyridoxal phosphate</keyword>
<protein>
    <submittedName>
        <fullName evidence="7">DegT/DnrJ/EryC1/StrS family aminotransferase</fullName>
    </submittedName>
</protein>
<comment type="similarity">
    <text evidence="5">Belongs to the DegT/DnrJ/EryC1 family. L-glutamine:2-deoxy-scyllo-inosose/scyllo-inosose aminotransferase subfamily.</text>
</comment>
<dbReference type="RefSeq" id="WP_125815180.1">
    <property type="nucleotide sequence ID" value="NZ_JASITI010000006.1"/>
</dbReference>
<dbReference type="InterPro" id="IPR015424">
    <property type="entry name" value="PyrdxlP-dep_Trfase"/>
</dbReference>
<dbReference type="GO" id="GO:0008483">
    <property type="term" value="F:transaminase activity"/>
    <property type="evidence" value="ECO:0007669"/>
    <property type="project" value="UniProtKB-KW"/>
</dbReference>
<evidence type="ECO:0000256" key="3">
    <source>
        <dbReference type="ARBA" id="ARBA00022679"/>
    </source>
</evidence>
<evidence type="ECO:0000256" key="2">
    <source>
        <dbReference type="ARBA" id="ARBA00022576"/>
    </source>
</evidence>
<keyword evidence="2 7" id="KW-0032">Aminotransferase</keyword>
<organism evidence="7 8">
    <name type="scientific">Streptomyces katrae</name>
    <dbReference type="NCBI Taxonomy" id="68223"/>
    <lineage>
        <taxon>Bacteria</taxon>
        <taxon>Bacillati</taxon>
        <taxon>Actinomycetota</taxon>
        <taxon>Actinomycetes</taxon>
        <taxon>Kitasatosporales</taxon>
        <taxon>Streptomycetaceae</taxon>
        <taxon>Streptomyces</taxon>
    </lineage>
</organism>
<reference evidence="7 8" key="1">
    <citation type="submission" date="2023-05" db="EMBL/GenBank/DDBJ databases">
        <title>Sequencing and Assembly of Streptomyces sp. NP73.</title>
        <authorList>
            <person name="Konwar A.N."/>
            <person name="Saikia K."/>
            <person name="Thakur D."/>
        </authorList>
    </citation>
    <scope>NUCLEOTIDE SEQUENCE [LARGE SCALE GENOMIC DNA]</scope>
    <source>
        <strain evidence="7 8">NP73</strain>
    </source>
</reference>
<evidence type="ECO:0000256" key="6">
    <source>
        <dbReference type="RuleBase" id="RU004508"/>
    </source>
</evidence>